<keyword evidence="2" id="KW-0472">Membrane</keyword>
<dbReference type="EMBL" id="BKCP01005572">
    <property type="protein sequence ID" value="GER39053.1"/>
    <property type="molecule type" value="Genomic_DNA"/>
</dbReference>
<dbReference type="Proteomes" id="UP000325081">
    <property type="component" value="Unassembled WGS sequence"/>
</dbReference>
<accession>A0A5A7Q1N3</accession>
<feature type="region of interest" description="Disordered" evidence="1">
    <location>
        <begin position="171"/>
        <end position="190"/>
    </location>
</feature>
<protein>
    <submittedName>
        <fullName evidence="3">SH3 domain protein</fullName>
    </submittedName>
</protein>
<gene>
    <name evidence="3" type="ORF">STAS_15625</name>
</gene>
<keyword evidence="4" id="KW-1185">Reference proteome</keyword>
<name>A0A5A7Q1N3_STRAF</name>
<keyword evidence="2" id="KW-0812">Transmembrane</keyword>
<dbReference type="AlphaFoldDB" id="A0A5A7Q1N3"/>
<organism evidence="3 4">
    <name type="scientific">Striga asiatica</name>
    <name type="common">Asiatic witchweed</name>
    <name type="synonym">Buchnera asiatica</name>
    <dbReference type="NCBI Taxonomy" id="4170"/>
    <lineage>
        <taxon>Eukaryota</taxon>
        <taxon>Viridiplantae</taxon>
        <taxon>Streptophyta</taxon>
        <taxon>Embryophyta</taxon>
        <taxon>Tracheophyta</taxon>
        <taxon>Spermatophyta</taxon>
        <taxon>Magnoliopsida</taxon>
        <taxon>eudicotyledons</taxon>
        <taxon>Gunneridae</taxon>
        <taxon>Pentapetalae</taxon>
        <taxon>asterids</taxon>
        <taxon>lamiids</taxon>
        <taxon>Lamiales</taxon>
        <taxon>Orobanchaceae</taxon>
        <taxon>Buchnereae</taxon>
        <taxon>Striga</taxon>
    </lineage>
</organism>
<reference evidence="4" key="1">
    <citation type="journal article" date="2019" name="Curr. Biol.">
        <title>Genome Sequence of Striga asiatica Provides Insight into the Evolution of Plant Parasitism.</title>
        <authorList>
            <person name="Yoshida S."/>
            <person name="Kim S."/>
            <person name="Wafula E.K."/>
            <person name="Tanskanen J."/>
            <person name="Kim Y.M."/>
            <person name="Honaas L."/>
            <person name="Yang Z."/>
            <person name="Spallek T."/>
            <person name="Conn C.E."/>
            <person name="Ichihashi Y."/>
            <person name="Cheong K."/>
            <person name="Cui S."/>
            <person name="Der J.P."/>
            <person name="Gundlach H."/>
            <person name="Jiao Y."/>
            <person name="Hori C."/>
            <person name="Ishida J.K."/>
            <person name="Kasahara H."/>
            <person name="Kiba T."/>
            <person name="Kim M.S."/>
            <person name="Koo N."/>
            <person name="Laohavisit A."/>
            <person name="Lee Y.H."/>
            <person name="Lumba S."/>
            <person name="McCourt P."/>
            <person name="Mortimer J.C."/>
            <person name="Mutuku J.M."/>
            <person name="Nomura T."/>
            <person name="Sasaki-Sekimoto Y."/>
            <person name="Seto Y."/>
            <person name="Wang Y."/>
            <person name="Wakatake T."/>
            <person name="Sakakibara H."/>
            <person name="Demura T."/>
            <person name="Yamaguchi S."/>
            <person name="Yoneyama K."/>
            <person name="Manabe R.I."/>
            <person name="Nelson D.C."/>
            <person name="Schulman A.H."/>
            <person name="Timko M.P."/>
            <person name="dePamphilis C.W."/>
            <person name="Choi D."/>
            <person name="Shirasu K."/>
        </authorList>
    </citation>
    <scope>NUCLEOTIDE SEQUENCE [LARGE SCALE GENOMIC DNA]</scope>
    <source>
        <strain evidence="4">cv. UVA1</strain>
    </source>
</reference>
<evidence type="ECO:0000256" key="1">
    <source>
        <dbReference type="SAM" id="MobiDB-lite"/>
    </source>
</evidence>
<comment type="caution">
    <text evidence="3">The sequence shown here is derived from an EMBL/GenBank/DDBJ whole genome shotgun (WGS) entry which is preliminary data.</text>
</comment>
<keyword evidence="2" id="KW-1133">Transmembrane helix</keyword>
<proteinExistence type="predicted"/>
<evidence type="ECO:0000256" key="2">
    <source>
        <dbReference type="SAM" id="Phobius"/>
    </source>
</evidence>
<evidence type="ECO:0000313" key="3">
    <source>
        <dbReference type="EMBL" id="GER39053.1"/>
    </source>
</evidence>
<feature type="transmembrane region" description="Helical" evidence="2">
    <location>
        <begin position="32"/>
        <end position="51"/>
    </location>
</feature>
<sequence>MKYTTSLKVVKNLARNAKACPRATHPESFPRCHFMTILIFQINIGIVFVLLNSSFSIYSSPVQPIPLNRMDLYKNGYTASNTSANVSLAAYEYKIVLVFSVPPFPCQTEQTEVVEHRQQHVLVIEFLTPVLVHVPLTEILFISGVEKKDKNKSIGQICQNLRNVAQSSEFKALSPAAKSPNKGRQPNQPRLSHDLCNLTATFFPRACPTHSLALGLAYQQGLILRGVSPKRDASFDPFPIRLASCFAPEKNVSMSQCPGSKGAIGKAIPKLYDRWKISLTEELLLPNQGKEERSDSAKPEFNPIRNSYNKVNRKALQGKKAKKVWPLNPKKKKLKLILRSYLFQASFLLLQNDPSRHMVRFPLLAFAKAIKAPVDSDDYPVDSVDEAAKITITLCLLCLAGKKIFVSAELIEASGKGAPTFTSSSCRLFRERTTCQGGKQAYKQALINKFCRAQQSEMRKICLKGERSNTCHIKSPVLLNIPVKGSTGAGEGLLSNTHVRIELPPSLTALVPRSSC</sequence>
<evidence type="ECO:0000313" key="4">
    <source>
        <dbReference type="Proteomes" id="UP000325081"/>
    </source>
</evidence>